<evidence type="ECO:0000313" key="2">
    <source>
        <dbReference type="EMBL" id="STX60970.1"/>
    </source>
</evidence>
<dbReference type="OrthoDB" id="6354133at2"/>
<dbReference type="AlphaFoldDB" id="A0A378JSK3"/>
<name>A0A378JSK3_9GAMM</name>
<reference evidence="1 3" key="1">
    <citation type="submission" date="2015-11" db="EMBL/GenBank/DDBJ databases">
        <title>Genomic analysis of 38 Legionella species identifies large and diverse effector repertoires.</title>
        <authorList>
            <person name="Burstein D."/>
            <person name="Amaro F."/>
            <person name="Zusman T."/>
            <person name="Lifshitz Z."/>
            <person name="Cohen O."/>
            <person name="Gilbert J.A."/>
            <person name="Pupko T."/>
            <person name="Shuman H.A."/>
            <person name="Segal G."/>
        </authorList>
    </citation>
    <scope>NUCLEOTIDE SEQUENCE [LARGE SCALE GENOMIC DNA]</scope>
    <source>
        <strain evidence="1 3">CDC#1407-AL-14</strain>
    </source>
</reference>
<evidence type="ECO:0000313" key="1">
    <source>
        <dbReference type="EMBL" id="KTC71404.1"/>
    </source>
</evidence>
<accession>A0A378JSK3</accession>
<keyword evidence="3" id="KW-1185">Reference proteome</keyword>
<dbReference type="RefSeq" id="WP_058523792.1">
    <property type="nucleotide sequence ID" value="NZ_CAAAHV010000080.1"/>
</dbReference>
<reference evidence="2 4" key="2">
    <citation type="submission" date="2018-06" db="EMBL/GenBank/DDBJ databases">
        <authorList>
            <consortium name="Pathogen Informatics"/>
            <person name="Doyle S."/>
        </authorList>
    </citation>
    <scope>NUCLEOTIDE SEQUENCE [LARGE SCALE GENOMIC DNA]</scope>
    <source>
        <strain evidence="2 4">NCTC12437</strain>
    </source>
</reference>
<dbReference type="Proteomes" id="UP000054735">
    <property type="component" value="Unassembled WGS sequence"/>
</dbReference>
<evidence type="ECO:0000313" key="3">
    <source>
        <dbReference type="Proteomes" id="UP000054735"/>
    </source>
</evidence>
<dbReference type="STRING" id="28083.Lbir_1742"/>
<proteinExistence type="predicted"/>
<dbReference type="Proteomes" id="UP000255066">
    <property type="component" value="Unassembled WGS sequence"/>
</dbReference>
<dbReference type="EMBL" id="UGNW01000002">
    <property type="protein sequence ID" value="STX60970.1"/>
    <property type="molecule type" value="Genomic_DNA"/>
</dbReference>
<dbReference type="EMBL" id="LNXT01000023">
    <property type="protein sequence ID" value="KTC71404.1"/>
    <property type="molecule type" value="Genomic_DNA"/>
</dbReference>
<sequence length="269" mass="30794">MSSASQVISCFKKVLTAGEDLRHHLISLDTNAVWINTPLTRDFINDSSHLAAAILDFYPLIDNNPQSTSAYQGAIGGTQATLRLAETFNSAKDLFCLAARAYMKEQKQRETVIIHDLLRNAGFPPIKLRQVYRHVPIVNFHPRLISFCMLRHNSKIKISQLEAQERLAKAGKGLHIDVQLNKLRQQDNLVIHRETASIWAANISTFKEISNRVTTHKILTSLPIIYPHDTRYPFPQVKYSESRARNARRDKCMEDDVFLKSIHAYRYVK</sequence>
<evidence type="ECO:0000313" key="4">
    <source>
        <dbReference type="Proteomes" id="UP000255066"/>
    </source>
</evidence>
<organism evidence="2 4">
    <name type="scientific">Legionella birminghamensis</name>
    <dbReference type="NCBI Taxonomy" id="28083"/>
    <lineage>
        <taxon>Bacteria</taxon>
        <taxon>Pseudomonadati</taxon>
        <taxon>Pseudomonadota</taxon>
        <taxon>Gammaproteobacteria</taxon>
        <taxon>Legionellales</taxon>
        <taxon>Legionellaceae</taxon>
        <taxon>Legionella</taxon>
    </lineage>
</organism>
<protein>
    <submittedName>
        <fullName evidence="2">Uncharacterized protein</fullName>
    </submittedName>
</protein>
<gene>
    <name evidence="1" type="ORF">Lbir_1742</name>
    <name evidence="2" type="ORF">NCTC12437_03264</name>
</gene>